<reference evidence="1" key="1">
    <citation type="submission" date="2023-07" db="EMBL/GenBank/DDBJ databases">
        <authorList>
            <person name="Kim M.K."/>
        </authorList>
    </citation>
    <scope>NUCLEOTIDE SEQUENCE</scope>
    <source>
        <strain evidence="1">CA1-15</strain>
    </source>
</reference>
<proteinExistence type="predicted"/>
<protein>
    <submittedName>
        <fullName evidence="1">Nuclear transport factor 2 family protein</fullName>
    </submittedName>
</protein>
<gene>
    <name evidence="1" type="ORF">Q5H94_18880</name>
</gene>
<dbReference type="RefSeq" id="WP_304562801.1">
    <property type="nucleotide sequence ID" value="NZ_JAUQSZ010000016.1"/>
</dbReference>
<evidence type="ECO:0000313" key="1">
    <source>
        <dbReference type="EMBL" id="MDO7844401.1"/>
    </source>
</evidence>
<dbReference type="Proteomes" id="UP001176468">
    <property type="component" value="Unassembled WGS sequence"/>
</dbReference>
<comment type="caution">
    <text evidence="1">The sequence shown here is derived from an EMBL/GenBank/DDBJ whole genome shotgun (WGS) entry which is preliminary data.</text>
</comment>
<dbReference type="InterPro" id="IPR032710">
    <property type="entry name" value="NTF2-like_dom_sf"/>
</dbReference>
<keyword evidence="2" id="KW-1185">Reference proteome</keyword>
<accession>A0ABT9A5Z7</accession>
<sequence>MSLLLAAALLAAPQKATDKLPPANPVPYTEQDTAAVLATVETLLGAIGTHDPKAGASVVRPEGVLTAAKENADGTRSVMRLTLGELVAAFASGPAGASETMSDPAVEIDGDIAMVWAPFVFRINGQAHHCGVNHFDLLRENGAWKIVTITYSSRTTGCGAQ</sequence>
<name>A0ABT9A5Z7_9SPHN</name>
<dbReference type="EMBL" id="JAUQSZ010000016">
    <property type="protein sequence ID" value="MDO7844401.1"/>
    <property type="molecule type" value="Genomic_DNA"/>
</dbReference>
<dbReference type="Gene3D" id="3.10.450.50">
    <property type="match status" value="1"/>
</dbReference>
<organism evidence="1 2">
    <name type="scientific">Sphingomonas immobilis</name>
    <dbReference type="NCBI Taxonomy" id="3063997"/>
    <lineage>
        <taxon>Bacteria</taxon>
        <taxon>Pseudomonadati</taxon>
        <taxon>Pseudomonadota</taxon>
        <taxon>Alphaproteobacteria</taxon>
        <taxon>Sphingomonadales</taxon>
        <taxon>Sphingomonadaceae</taxon>
        <taxon>Sphingomonas</taxon>
    </lineage>
</organism>
<dbReference type="SUPFAM" id="SSF54427">
    <property type="entry name" value="NTF2-like"/>
    <property type="match status" value="1"/>
</dbReference>
<evidence type="ECO:0000313" key="2">
    <source>
        <dbReference type="Proteomes" id="UP001176468"/>
    </source>
</evidence>